<evidence type="ECO:0000256" key="6">
    <source>
        <dbReference type="ARBA" id="ARBA00023157"/>
    </source>
</evidence>
<dbReference type="InterPro" id="IPR050127">
    <property type="entry name" value="Serine_Proteases_S1"/>
</dbReference>
<dbReference type="GO" id="GO:0004252">
    <property type="term" value="F:serine-type endopeptidase activity"/>
    <property type="evidence" value="ECO:0007669"/>
    <property type="project" value="InterPro"/>
</dbReference>
<dbReference type="PROSITE" id="PS00134">
    <property type="entry name" value="TRYPSIN_HIS"/>
    <property type="match status" value="1"/>
</dbReference>
<dbReference type="PANTHER" id="PTHR24264">
    <property type="entry name" value="TRYPSIN-RELATED"/>
    <property type="match status" value="1"/>
</dbReference>
<dbReference type="GO" id="GO:0005615">
    <property type="term" value="C:extracellular space"/>
    <property type="evidence" value="ECO:0007669"/>
    <property type="project" value="TreeGrafter"/>
</dbReference>
<dbReference type="SUPFAM" id="SSF50494">
    <property type="entry name" value="Trypsin-like serine proteases"/>
    <property type="match status" value="1"/>
</dbReference>
<dbReference type="FunFam" id="2.40.10.10:FF:000002">
    <property type="entry name" value="Transmembrane protease serine"/>
    <property type="match status" value="1"/>
</dbReference>
<name>A0A5N5T4E8_9CRUS</name>
<dbReference type="SMART" id="SM00020">
    <property type="entry name" value="Tryp_SPc"/>
    <property type="match status" value="1"/>
</dbReference>
<dbReference type="CDD" id="cd00190">
    <property type="entry name" value="Tryp_SPc"/>
    <property type="match status" value="1"/>
</dbReference>
<dbReference type="Gene3D" id="2.40.10.10">
    <property type="entry name" value="Trypsin-like serine proteases"/>
    <property type="match status" value="1"/>
</dbReference>
<comment type="caution">
    <text evidence="10">The sequence shown here is derived from an EMBL/GenBank/DDBJ whole genome shotgun (WGS) entry which is preliminary data.</text>
</comment>
<dbReference type="EMBL" id="SEYY01011239">
    <property type="protein sequence ID" value="KAB7501252.1"/>
    <property type="molecule type" value="Genomic_DNA"/>
</dbReference>
<comment type="subcellular location">
    <subcellularLocation>
        <location evidence="1">Secreted</location>
    </subcellularLocation>
</comment>
<dbReference type="InterPro" id="IPR018114">
    <property type="entry name" value="TRYPSIN_HIS"/>
</dbReference>
<organism evidence="10 11">
    <name type="scientific">Armadillidium nasatum</name>
    <dbReference type="NCBI Taxonomy" id="96803"/>
    <lineage>
        <taxon>Eukaryota</taxon>
        <taxon>Metazoa</taxon>
        <taxon>Ecdysozoa</taxon>
        <taxon>Arthropoda</taxon>
        <taxon>Crustacea</taxon>
        <taxon>Multicrustacea</taxon>
        <taxon>Malacostraca</taxon>
        <taxon>Eumalacostraca</taxon>
        <taxon>Peracarida</taxon>
        <taxon>Isopoda</taxon>
        <taxon>Oniscidea</taxon>
        <taxon>Crinocheta</taxon>
        <taxon>Armadillidiidae</taxon>
        <taxon>Armadillidium</taxon>
    </lineage>
</organism>
<evidence type="ECO:0000256" key="1">
    <source>
        <dbReference type="ARBA" id="ARBA00004613"/>
    </source>
</evidence>
<sequence length="276" mass="30606">MNILRFKRMKRKAENKKFQIFVSGGRKAQKNSWPWMALLGRNVGTVPNFFCSAILISENFVVTAAHCVLSLEPFFVRLGEHNYGLGFGKPKVNTVKDVGVDKILFHPNFILNQGYHDIALLKLNTSITVKKEISPICLPWQILTFDELLGQKVTVAGWGRLSFGGTQSSVLQEVNVTVFDSSVCEKSYSTLSDFKKIFPQGMSNENVLCAGDVNGIKDACDGDSGGPIMYFSSEDKVYYLAGVISKGFGCGLKDFPGLYSPARDTETLEWIKNNAF</sequence>
<dbReference type="PANTHER" id="PTHR24264:SF65">
    <property type="entry name" value="SRCR DOMAIN-CONTAINING PROTEIN"/>
    <property type="match status" value="1"/>
</dbReference>
<dbReference type="InterPro" id="IPR001314">
    <property type="entry name" value="Peptidase_S1A"/>
</dbReference>
<evidence type="ECO:0000256" key="8">
    <source>
        <dbReference type="RuleBase" id="RU363034"/>
    </source>
</evidence>
<evidence type="ECO:0000256" key="7">
    <source>
        <dbReference type="ARBA" id="ARBA00024195"/>
    </source>
</evidence>
<keyword evidence="2" id="KW-0964">Secreted</keyword>
<evidence type="ECO:0000256" key="2">
    <source>
        <dbReference type="ARBA" id="ARBA00022525"/>
    </source>
</evidence>
<dbReference type="GO" id="GO:0006508">
    <property type="term" value="P:proteolysis"/>
    <property type="evidence" value="ECO:0007669"/>
    <property type="project" value="UniProtKB-KW"/>
</dbReference>
<evidence type="ECO:0000256" key="5">
    <source>
        <dbReference type="ARBA" id="ARBA00022825"/>
    </source>
</evidence>
<keyword evidence="11" id="KW-1185">Reference proteome</keyword>
<dbReference type="InterPro" id="IPR001254">
    <property type="entry name" value="Trypsin_dom"/>
</dbReference>
<proteinExistence type="inferred from homology"/>
<dbReference type="OrthoDB" id="6339870at2759"/>
<evidence type="ECO:0000313" key="11">
    <source>
        <dbReference type="Proteomes" id="UP000326759"/>
    </source>
</evidence>
<keyword evidence="4 8" id="KW-0378">Hydrolase</keyword>
<dbReference type="InterPro" id="IPR043504">
    <property type="entry name" value="Peptidase_S1_PA_chymotrypsin"/>
</dbReference>
<evidence type="ECO:0000259" key="9">
    <source>
        <dbReference type="PROSITE" id="PS50240"/>
    </source>
</evidence>
<comment type="similarity">
    <text evidence="7">Belongs to the peptidase S1 family. CLIP subfamily.</text>
</comment>
<accession>A0A5N5T4E8</accession>
<evidence type="ECO:0000256" key="4">
    <source>
        <dbReference type="ARBA" id="ARBA00022801"/>
    </source>
</evidence>
<feature type="domain" description="Peptidase S1" evidence="9">
    <location>
        <begin position="22"/>
        <end position="276"/>
    </location>
</feature>
<dbReference type="PROSITE" id="PS50240">
    <property type="entry name" value="TRYPSIN_DOM"/>
    <property type="match status" value="1"/>
</dbReference>
<dbReference type="AlphaFoldDB" id="A0A5N5T4E8"/>
<protein>
    <submittedName>
        <fullName evidence="10">Proclotting enzyme</fullName>
    </submittedName>
</protein>
<dbReference type="InterPro" id="IPR033116">
    <property type="entry name" value="TRYPSIN_SER"/>
</dbReference>
<keyword evidence="6" id="KW-1015">Disulfide bond</keyword>
<dbReference type="PRINTS" id="PR00722">
    <property type="entry name" value="CHYMOTRYPSIN"/>
</dbReference>
<evidence type="ECO:0000256" key="3">
    <source>
        <dbReference type="ARBA" id="ARBA00022670"/>
    </source>
</evidence>
<dbReference type="Pfam" id="PF00089">
    <property type="entry name" value="Trypsin"/>
    <property type="match status" value="1"/>
</dbReference>
<keyword evidence="3 8" id="KW-0645">Protease</keyword>
<evidence type="ECO:0000313" key="10">
    <source>
        <dbReference type="EMBL" id="KAB7501252.1"/>
    </source>
</evidence>
<dbReference type="Proteomes" id="UP000326759">
    <property type="component" value="Unassembled WGS sequence"/>
</dbReference>
<keyword evidence="5 8" id="KW-0720">Serine protease</keyword>
<gene>
    <name evidence="10" type="primary">PCE_0</name>
    <name evidence="10" type="ORF">Anas_03540</name>
</gene>
<dbReference type="PROSITE" id="PS00135">
    <property type="entry name" value="TRYPSIN_SER"/>
    <property type="match status" value="1"/>
</dbReference>
<reference evidence="10 11" key="1">
    <citation type="journal article" date="2019" name="PLoS Biol.">
        <title>Sex chromosomes control vertical transmission of feminizing Wolbachia symbionts in an isopod.</title>
        <authorList>
            <person name="Becking T."/>
            <person name="Chebbi M.A."/>
            <person name="Giraud I."/>
            <person name="Moumen B."/>
            <person name="Laverre T."/>
            <person name="Caubet Y."/>
            <person name="Peccoud J."/>
            <person name="Gilbert C."/>
            <person name="Cordaux R."/>
        </authorList>
    </citation>
    <scope>NUCLEOTIDE SEQUENCE [LARGE SCALE GENOMIC DNA]</scope>
    <source>
        <strain evidence="10">ANa2</strain>
        <tissue evidence="10">Whole body excluding digestive tract and cuticle</tissue>
    </source>
</reference>
<dbReference type="InterPro" id="IPR009003">
    <property type="entry name" value="Peptidase_S1_PA"/>
</dbReference>